<dbReference type="CDD" id="cd07023">
    <property type="entry name" value="S49_Sppa_N_C"/>
    <property type="match status" value="1"/>
</dbReference>
<evidence type="ECO:0000256" key="6">
    <source>
        <dbReference type="ARBA" id="ARBA00023136"/>
    </source>
</evidence>
<keyword evidence="4" id="KW-0378">Hydrolase</keyword>
<dbReference type="eggNOG" id="COG0616">
    <property type="taxonomic scope" value="Bacteria"/>
</dbReference>
<keyword evidence="10" id="KW-1185">Reference proteome</keyword>
<dbReference type="PIRSF" id="PIRSF001217">
    <property type="entry name" value="Protease_4_SppA"/>
    <property type="match status" value="1"/>
</dbReference>
<sequence length="588" mass="64184">MKTFLKMLLATILGGAILLFIGFIILASFASLANKEVVIEKGSVLTINLNNVIYERADDNPFGAFNPLSQEPSFPLGLNDILASLKTAANDDNIVGVYLKGGIPMTGNATLEEIRNALRTFRESGKFVYSYSEIMTQKGLFLTSEADSIFMNPEGFFEWNGLNASVTYYKDALDKIGVKPVVLRATGNKYKSAVEPFLRQDMSPENEKQLSDLISSVWGDYLAEISKSRNLDANTLNTLADSMAITSPITAAKNGLIDAPLYEDEVLNLMLPATGKDDIKDIDFVSVHTYASDAKLGKGGYNDNKIAVVIAQGDIVSGKGSEYQIGSERIAEAIRKARKNDKVKAIVLRVNSPGGSALASEVIWREVDLARKEKPVVASMGSVAASGGYYISCFADTIVAQPTTVTGSIGAFGLFFTAEELMHNTLGVNIENVKTNKYSDLGTIDRTLTASEMRMLIRQVDQVYGTFKKRVAEGRGFTEEYVDSIGGGHVYSGRDALELGLVDVLGGLEDAIQIAKNMANIEGSEYRVVEYPELEDPFVRLMKQINGDFEAKLIKEKLGPYANYIDMAENAKTMQGYQTHLGYDLTID</sequence>
<dbReference type="InterPro" id="IPR004634">
    <property type="entry name" value="Pept_S49_pIV"/>
</dbReference>
<organism evidence="9 10">
    <name type="scientific">Owenweeksia hongkongensis (strain DSM 17368 / CIP 108786 / JCM 12287 / NRRL B-23963 / UST20020801)</name>
    <dbReference type="NCBI Taxonomy" id="926562"/>
    <lineage>
        <taxon>Bacteria</taxon>
        <taxon>Pseudomonadati</taxon>
        <taxon>Bacteroidota</taxon>
        <taxon>Flavobacteriia</taxon>
        <taxon>Flavobacteriales</taxon>
        <taxon>Owenweeksiaceae</taxon>
        <taxon>Owenweeksia</taxon>
    </lineage>
</organism>
<dbReference type="HOGENOM" id="CLU_008856_1_1_10"/>
<dbReference type="InterPro" id="IPR029045">
    <property type="entry name" value="ClpP/crotonase-like_dom_sf"/>
</dbReference>
<dbReference type="Proteomes" id="UP000005631">
    <property type="component" value="Chromosome"/>
</dbReference>
<evidence type="ECO:0000313" key="9">
    <source>
        <dbReference type="EMBL" id="AEV33937.1"/>
    </source>
</evidence>
<keyword evidence="5" id="KW-0720">Serine protease</keyword>
<evidence type="ECO:0000256" key="5">
    <source>
        <dbReference type="ARBA" id="ARBA00022825"/>
    </source>
</evidence>
<dbReference type="InterPro" id="IPR004635">
    <property type="entry name" value="Pept_S49_SppA"/>
</dbReference>
<name>G8R1Y7_OWEHD</name>
<dbReference type="Pfam" id="PF01343">
    <property type="entry name" value="Peptidase_S49"/>
    <property type="match status" value="2"/>
</dbReference>
<feature type="active site" description="Nucleophile" evidence="7">
    <location>
        <position position="386"/>
    </location>
</feature>
<keyword evidence="6" id="KW-0472">Membrane</keyword>
<evidence type="ECO:0000313" key="10">
    <source>
        <dbReference type="Proteomes" id="UP000005631"/>
    </source>
</evidence>
<evidence type="ECO:0000256" key="7">
    <source>
        <dbReference type="PIRSR" id="PIRSR001217-1"/>
    </source>
</evidence>
<dbReference type="Gene3D" id="3.90.226.10">
    <property type="entry name" value="2-enoyl-CoA Hydratase, Chain A, domain 1"/>
    <property type="match status" value="3"/>
</dbReference>
<dbReference type="EMBL" id="CP003156">
    <property type="protein sequence ID" value="AEV33937.1"/>
    <property type="molecule type" value="Genomic_DNA"/>
</dbReference>
<evidence type="ECO:0000259" key="8">
    <source>
        <dbReference type="Pfam" id="PF01343"/>
    </source>
</evidence>
<evidence type="ECO:0000256" key="1">
    <source>
        <dbReference type="ARBA" id="ARBA00004370"/>
    </source>
</evidence>
<evidence type="ECO:0000256" key="4">
    <source>
        <dbReference type="ARBA" id="ARBA00022801"/>
    </source>
</evidence>
<dbReference type="GO" id="GO:0016020">
    <property type="term" value="C:membrane"/>
    <property type="evidence" value="ECO:0007669"/>
    <property type="project" value="UniProtKB-SubCell"/>
</dbReference>
<accession>G8R1Y7</accession>
<comment type="similarity">
    <text evidence="2">Belongs to the peptidase S49 family.</text>
</comment>
<dbReference type="InterPro" id="IPR047272">
    <property type="entry name" value="S49_SppA_C"/>
</dbReference>
<feature type="domain" description="Peptidase S49" evidence="8">
    <location>
        <begin position="371"/>
        <end position="521"/>
    </location>
</feature>
<reference evidence="9 10" key="1">
    <citation type="journal article" date="2012" name="Stand. Genomic Sci.">
        <title>Genome sequence of the orange-pigmented seawater bacterium Owenweeksia hongkongensis type strain (UST20020801(T)).</title>
        <authorList>
            <person name="Riedel T."/>
            <person name="Held B."/>
            <person name="Nolan M."/>
            <person name="Lucas S."/>
            <person name="Lapidus A."/>
            <person name="Tice H."/>
            <person name="Del Rio T.G."/>
            <person name="Cheng J.F."/>
            <person name="Han C."/>
            <person name="Tapia R."/>
            <person name="Goodwin L.A."/>
            <person name="Pitluck S."/>
            <person name="Liolios K."/>
            <person name="Mavromatis K."/>
            <person name="Pagani I."/>
            <person name="Ivanova N."/>
            <person name="Mikhailova N."/>
            <person name="Pati A."/>
            <person name="Chen A."/>
            <person name="Palaniappan K."/>
            <person name="Rohde M."/>
            <person name="Tindall B.J."/>
            <person name="Detter J.C."/>
            <person name="Goker M."/>
            <person name="Woyke T."/>
            <person name="Bristow J."/>
            <person name="Eisen J.A."/>
            <person name="Markowitz V."/>
            <person name="Hugenholtz P."/>
            <person name="Klenk H.P."/>
            <person name="Kyrpides N.C."/>
        </authorList>
    </citation>
    <scope>NUCLEOTIDE SEQUENCE</scope>
    <source>
        <strain evidence="10">DSM 17368 / JCM 12287 / NRRL B-23963</strain>
    </source>
</reference>
<gene>
    <name evidence="9" type="ordered locus">Oweho_2980</name>
</gene>
<feature type="domain" description="Peptidase S49" evidence="8">
    <location>
        <begin position="121"/>
        <end position="270"/>
    </location>
</feature>
<evidence type="ECO:0000256" key="2">
    <source>
        <dbReference type="ARBA" id="ARBA00008683"/>
    </source>
</evidence>
<feature type="active site" description="Proton donor/acceptor" evidence="7">
    <location>
        <position position="191"/>
    </location>
</feature>
<dbReference type="OrthoDB" id="9764363at2"/>
<protein>
    <submittedName>
        <fullName evidence="9">Signal peptide peptidase SppA, 67K type</fullName>
    </submittedName>
</protein>
<comment type="subcellular location">
    <subcellularLocation>
        <location evidence="1">Membrane</location>
    </subcellularLocation>
</comment>
<proteinExistence type="inferred from homology"/>
<dbReference type="SUPFAM" id="SSF52096">
    <property type="entry name" value="ClpP/crotonase"/>
    <property type="match status" value="2"/>
</dbReference>
<dbReference type="PANTHER" id="PTHR33209">
    <property type="entry name" value="PROTEASE 4"/>
    <property type="match status" value="1"/>
</dbReference>
<dbReference type="RefSeq" id="WP_014203286.1">
    <property type="nucleotide sequence ID" value="NC_016599.1"/>
</dbReference>
<evidence type="ECO:0000256" key="3">
    <source>
        <dbReference type="ARBA" id="ARBA00022670"/>
    </source>
</evidence>
<dbReference type="PANTHER" id="PTHR33209:SF1">
    <property type="entry name" value="PEPTIDASE S49 DOMAIN-CONTAINING PROTEIN"/>
    <property type="match status" value="1"/>
</dbReference>
<dbReference type="GO" id="GO:0006465">
    <property type="term" value="P:signal peptide processing"/>
    <property type="evidence" value="ECO:0007669"/>
    <property type="project" value="InterPro"/>
</dbReference>
<dbReference type="NCBIfam" id="TIGR00705">
    <property type="entry name" value="SppA_67K"/>
    <property type="match status" value="1"/>
</dbReference>
<dbReference type="InterPro" id="IPR002142">
    <property type="entry name" value="Peptidase_S49"/>
</dbReference>
<dbReference type="CDD" id="cd07018">
    <property type="entry name" value="S49_SppA_67K_type"/>
    <property type="match status" value="1"/>
</dbReference>
<dbReference type="STRING" id="926562.Oweho_2980"/>
<keyword evidence="3" id="KW-0645">Protease</keyword>
<dbReference type="GO" id="GO:0008236">
    <property type="term" value="F:serine-type peptidase activity"/>
    <property type="evidence" value="ECO:0007669"/>
    <property type="project" value="UniProtKB-KW"/>
</dbReference>
<dbReference type="PATRIC" id="fig|926562.3.peg.2997"/>
<dbReference type="AlphaFoldDB" id="G8R1Y7"/>
<dbReference type="NCBIfam" id="TIGR00706">
    <property type="entry name" value="SppA_dom"/>
    <property type="match status" value="1"/>
</dbReference>
<dbReference type="Gene3D" id="6.20.330.10">
    <property type="match status" value="1"/>
</dbReference>
<dbReference type="InterPro" id="IPR047217">
    <property type="entry name" value="S49_SppA_67K_type_N"/>
</dbReference>
<dbReference type="KEGG" id="oho:Oweho_2980"/>